<dbReference type="SUPFAM" id="SSF55781">
    <property type="entry name" value="GAF domain-like"/>
    <property type="match status" value="1"/>
</dbReference>
<dbReference type="CDD" id="cd06170">
    <property type="entry name" value="LuxR_C_like"/>
    <property type="match status" value="1"/>
</dbReference>
<name>A0A3S0R7C1_9BACI</name>
<dbReference type="GO" id="GO:0003677">
    <property type="term" value="F:DNA binding"/>
    <property type="evidence" value="ECO:0007669"/>
    <property type="project" value="UniProtKB-KW"/>
</dbReference>
<keyword evidence="1" id="KW-0805">Transcription regulation</keyword>
<evidence type="ECO:0000259" key="4">
    <source>
        <dbReference type="PROSITE" id="PS50043"/>
    </source>
</evidence>
<evidence type="ECO:0000313" key="5">
    <source>
        <dbReference type="EMBL" id="RUL54653.1"/>
    </source>
</evidence>
<dbReference type="PROSITE" id="PS50043">
    <property type="entry name" value="HTH_LUXR_2"/>
    <property type="match status" value="1"/>
</dbReference>
<evidence type="ECO:0000256" key="3">
    <source>
        <dbReference type="ARBA" id="ARBA00023163"/>
    </source>
</evidence>
<dbReference type="GO" id="GO:0045892">
    <property type="term" value="P:negative regulation of DNA-templated transcription"/>
    <property type="evidence" value="ECO:0007669"/>
    <property type="project" value="UniProtKB-ARBA"/>
</dbReference>
<dbReference type="InterPro" id="IPR016032">
    <property type="entry name" value="Sig_transdc_resp-reg_C-effctor"/>
</dbReference>
<dbReference type="InterPro" id="IPR000792">
    <property type="entry name" value="Tscrpt_reg_LuxR_C"/>
</dbReference>
<keyword evidence="6" id="KW-1185">Reference proteome</keyword>
<sequence length="256" mass="30238">MQVLTSVDYEKVVNFMDEMTNPITDFRTHVLKTFKDLFDYHQSNFWLADNHTNLVDPIRLNVEQHVMNDYLNGCSQWDYHMPKHIEHKLAKQRVLRIEDIIPLKQYESESYYNEFMRKHGLYYQMVAYIINRGKLLGGIAFVRSKSDKPFTLNDVASLEIIVRYLSESMANLEEQAIQIECISEKEREVIELVQKGLSNKEIAQTLYISIYTVKKHLQNIYKKLNVPNRTSLCYKLQNNNGTFLGNSNWQINLRSE</sequence>
<evidence type="ECO:0000256" key="1">
    <source>
        <dbReference type="ARBA" id="ARBA00023015"/>
    </source>
</evidence>
<keyword evidence="3" id="KW-0804">Transcription</keyword>
<dbReference type="Gene3D" id="1.10.10.10">
    <property type="entry name" value="Winged helix-like DNA-binding domain superfamily/Winged helix DNA-binding domain"/>
    <property type="match status" value="1"/>
</dbReference>
<dbReference type="InterPro" id="IPR029016">
    <property type="entry name" value="GAF-like_dom_sf"/>
</dbReference>
<organism evidence="5 6">
    <name type="scientific">Lysinibacillus antri</name>
    <dbReference type="NCBI Taxonomy" id="2498145"/>
    <lineage>
        <taxon>Bacteria</taxon>
        <taxon>Bacillati</taxon>
        <taxon>Bacillota</taxon>
        <taxon>Bacilli</taxon>
        <taxon>Bacillales</taxon>
        <taxon>Bacillaceae</taxon>
        <taxon>Lysinibacillus</taxon>
    </lineage>
</organism>
<dbReference type="PANTHER" id="PTHR44688:SF16">
    <property type="entry name" value="DNA-BINDING TRANSCRIPTIONAL ACTIVATOR DEVR_DOSR"/>
    <property type="match status" value="1"/>
</dbReference>
<dbReference type="AlphaFoldDB" id="A0A3S0R7C1"/>
<dbReference type="PRINTS" id="PR00038">
    <property type="entry name" value="HTHLUXR"/>
</dbReference>
<feature type="domain" description="HTH luxR-type" evidence="4">
    <location>
        <begin position="175"/>
        <end position="240"/>
    </location>
</feature>
<dbReference type="PROSITE" id="PS00622">
    <property type="entry name" value="HTH_LUXR_1"/>
    <property type="match status" value="1"/>
</dbReference>
<dbReference type="Pfam" id="PF00196">
    <property type="entry name" value="GerE"/>
    <property type="match status" value="1"/>
</dbReference>
<proteinExistence type="predicted"/>
<evidence type="ECO:0000313" key="6">
    <source>
        <dbReference type="Proteomes" id="UP000287910"/>
    </source>
</evidence>
<keyword evidence="2" id="KW-0238">DNA-binding</keyword>
<evidence type="ECO:0000256" key="2">
    <source>
        <dbReference type="ARBA" id="ARBA00023125"/>
    </source>
</evidence>
<comment type="caution">
    <text evidence="5">The sequence shown here is derived from an EMBL/GenBank/DDBJ whole genome shotgun (WGS) entry which is preliminary data.</text>
</comment>
<dbReference type="SMART" id="SM00421">
    <property type="entry name" value="HTH_LUXR"/>
    <property type="match status" value="1"/>
</dbReference>
<dbReference type="InterPro" id="IPR036388">
    <property type="entry name" value="WH-like_DNA-bd_sf"/>
</dbReference>
<dbReference type="PANTHER" id="PTHR44688">
    <property type="entry name" value="DNA-BINDING TRANSCRIPTIONAL ACTIVATOR DEVR_DOSR"/>
    <property type="match status" value="1"/>
</dbReference>
<dbReference type="SUPFAM" id="SSF46894">
    <property type="entry name" value="C-terminal effector domain of the bipartite response regulators"/>
    <property type="match status" value="1"/>
</dbReference>
<accession>A0A3S0R7C1</accession>
<dbReference type="Gene3D" id="3.30.450.40">
    <property type="match status" value="1"/>
</dbReference>
<gene>
    <name evidence="5" type="ORF">EK386_05670</name>
</gene>
<protein>
    <recommendedName>
        <fullName evidence="4">HTH luxR-type domain-containing protein</fullName>
    </recommendedName>
</protein>
<dbReference type="EMBL" id="RYYR01000006">
    <property type="protein sequence ID" value="RUL54653.1"/>
    <property type="molecule type" value="Genomic_DNA"/>
</dbReference>
<dbReference type="Proteomes" id="UP000287910">
    <property type="component" value="Unassembled WGS sequence"/>
</dbReference>
<reference evidence="5 6" key="1">
    <citation type="submission" date="2018-12" db="EMBL/GenBank/DDBJ databases">
        <title>Lysinibacillus antri sp. nov., isolated from a cave soil.</title>
        <authorList>
            <person name="Narsing Rao M.P."/>
            <person name="Zhang H."/>
            <person name="Dong Z.-Y."/>
            <person name="Niu X.-K."/>
            <person name="Zhang K."/>
            <person name="Fang B.-Z."/>
            <person name="Kang Y.-Q."/>
            <person name="Xiao M."/>
            <person name="Li W.-J."/>
        </authorList>
    </citation>
    <scope>NUCLEOTIDE SEQUENCE [LARGE SCALE GENOMIC DNA]</scope>
    <source>
        <strain evidence="5 6">SYSU K30002</strain>
    </source>
</reference>